<reference evidence="2" key="1">
    <citation type="journal article" date="2015" name="Proc. Natl. Acad. Sci. U.S.A.">
        <title>Genome sequencing of adzuki bean (Vigna angularis) provides insight into high starch and low fat accumulation and domestication.</title>
        <authorList>
            <person name="Yang K."/>
            <person name="Tian Z."/>
            <person name="Chen C."/>
            <person name="Luo L."/>
            <person name="Zhao B."/>
            <person name="Wang Z."/>
            <person name="Yu L."/>
            <person name="Li Y."/>
            <person name="Sun Y."/>
            <person name="Li W."/>
            <person name="Chen Y."/>
            <person name="Li Y."/>
            <person name="Zhang Y."/>
            <person name="Ai D."/>
            <person name="Zhao J."/>
            <person name="Shang C."/>
            <person name="Ma Y."/>
            <person name="Wu B."/>
            <person name="Wang M."/>
            <person name="Gao L."/>
            <person name="Sun D."/>
            <person name="Zhang P."/>
            <person name="Guo F."/>
            <person name="Wang W."/>
            <person name="Li Y."/>
            <person name="Wang J."/>
            <person name="Varshney R.K."/>
            <person name="Wang J."/>
            <person name="Ling H.Q."/>
            <person name="Wan P."/>
        </authorList>
    </citation>
    <scope>NUCLEOTIDE SEQUENCE</scope>
    <source>
        <strain evidence="2">cv. Jingnong 6</strain>
    </source>
</reference>
<organism evidence="1 2">
    <name type="scientific">Phaseolus angularis</name>
    <name type="common">Azuki bean</name>
    <name type="synonym">Vigna angularis</name>
    <dbReference type="NCBI Taxonomy" id="3914"/>
    <lineage>
        <taxon>Eukaryota</taxon>
        <taxon>Viridiplantae</taxon>
        <taxon>Streptophyta</taxon>
        <taxon>Embryophyta</taxon>
        <taxon>Tracheophyta</taxon>
        <taxon>Spermatophyta</taxon>
        <taxon>Magnoliopsida</taxon>
        <taxon>eudicotyledons</taxon>
        <taxon>Gunneridae</taxon>
        <taxon>Pentapetalae</taxon>
        <taxon>rosids</taxon>
        <taxon>fabids</taxon>
        <taxon>Fabales</taxon>
        <taxon>Fabaceae</taxon>
        <taxon>Papilionoideae</taxon>
        <taxon>50 kb inversion clade</taxon>
        <taxon>NPAAA clade</taxon>
        <taxon>indigoferoid/millettioid clade</taxon>
        <taxon>Phaseoleae</taxon>
        <taxon>Vigna</taxon>
    </lineage>
</organism>
<dbReference type="EMBL" id="CM003374">
    <property type="protein sequence ID" value="KOM41840.1"/>
    <property type="molecule type" value="Genomic_DNA"/>
</dbReference>
<name>A0A0L9UFZ5_PHAAN</name>
<sequence>MVYAWLHPVCLFGRNGREKGETETSTEREKRELHCTARVRVSSTKGGKRCWIYKGKVSRYLFERKGIRVIACCRRRRTRTGAREAKQRVILLHDSHCSKKQNQKNGSQALPLSHWGFVSLSHSLRI</sequence>
<accession>A0A0L9UFZ5</accession>
<evidence type="ECO:0000313" key="1">
    <source>
        <dbReference type="EMBL" id="KOM41840.1"/>
    </source>
</evidence>
<dbReference type="Proteomes" id="UP000053144">
    <property type="component" value="Chromosome 4"/>
</dbReference>
<dbReference type="Gramene" id="KOM41840">
    <property type="protein sequence ID" value="KOM41840"/>
    <property type="gene ID" value="LR48_Vigan04g203800"/>
</dbReference>
<evidence type="ECO:0000313" key="2">
    <source>
        <dbReference type="Proteomes" id="UP000053144"/>
    </source>
</evidence>
<protein>
    <submittedName>
        <fullName evidence="1">Uncharacterized protein</fullName>
    </submittedName>
</protein>
<gene>
    <name evidence="1" type="ORF">LR48_Vigan04g203800</name>
</gene>
<proteinExistence type="predicted"/>
<dbReference type="AlphaFoldDB" id="A0A0L9UFZ5"/>